<dbReference type="EMBL" id="BAABHA010000015">
    <property type="protein sequence ID" value="GAA4392021.1"/>
    <property type="molecule type" value="Genomic_DNA"/>
</dbReference>
<keyword evidence="2" id="KW-1185">Reference proteome</keyword>
<dbReference type="Proteomes" id="UP001500454">
    <property type="component" value="Unassembled WGS sequence"/>
</dbReference>
<protein>
    <submittedName>
        <fullName evidence="1">Uncharacterized protein</fullName>
    </submittedName>
</protein>
<gene>
    <name evidence="1" type="ORF">GCM10023186_42030</name>
</gene>
<sequence length="106" mass="11590">MPEPLFHIGQEIVCTNDNFAIMHVLNHPSHPSHPQFTTPRKGPVYHVRGFVTTPAAVGVLLDEIVNPPMAKGVPEANFNQNRFAAVPPIESISLSEVLEESLAEAE</sequence>
<accession>A0ABP8JJW8</accession>
<reference evidence="2" key="1">
    <citation type="journal article" date="2019" name="Int. J. Syst. Evol. Microbiol.">
        <title>The Global Catalogue of Microorganisms (GCM) 10K type strain sequencing project: providing services to taxonomists for standard genome sequencing and annotation.</title>
        <authorList>
            <consortium name="The Broad Institute Genomics Platform"/>
            <consortium name="The Broad Institute Genome Sequencing Center for Infectious Disease"/>
            <person name="Wu L."/>
            <person name="Ma J."/>
        </authorList>
    </citation>
    <scope>NUCLEOTIDE SEQUENCE [LARGE SCALE GENOMIC DNA]</scope>
    <source>
        <strain evidence="2">JCM 17924</strain>
    </source>
</reference>
<name>A0ABP8JJW8_9BACT</name>
<evidence type="ECO:0000313" key="2">
    <source>
        <dbReference type="Proteomes" id="UP001500454"/>
    </source>
</evidence>
<organism evidence="1 2">
    <name type="scientific">Hymenobacter koreensis</name>
    <dbReference type="NCBI Taxonomy" id="1084523"/>
    <lineage>
        <taxon>Bacteria</taxon>
        <taxon>Pseudomonadati</taxon>
        <taxon>Bacteroidota</taxon>
        <taxon>Cytophagia</taxon>
        <taxon>Cytophagales</taxon>
        <taxon>Hymenobacteraceae</taxon>
        <taxon>Hymenobacter</taxon>
    </lineage>
</organism>
<evidence type="ECO:0000313" key="1">
    <source>
        <dbReference type="EMBL" id="GAA4392021.1"/>
    </source>
</evidence>
<proteinExistence type="predicted"/>
<dbReference type="RefSeq" id="WP_345227452.1">
    <property type="nucleotide sequence ID" value="NZ_BAABHA010000015.1"/>
</dbReference>
<comment type="caution">
    <text evidence="1">The sequence shown here is derived from an EMBL/GenBank/DDBJ whole genome shotgun (WGS) entry which is preliminary data.</text>
</comment>